<protein>
    <submittedName>
        <fullName evidence="7">Flagellar biosynthesis protein FlgM</fullName>
    </submittedName>
</protein>
<dbReference type="InterPro" id="IPR007343">
    <property type="entry name" value="Uncharacterised_pept_Zn_put"/>
</dbReference>
<feature type="transmembrane region" description="Helical" evidence="6">
    <location>
        <begin position="39"/>
        <end position="58"/>
    </location>
</feature>
<evidence type="ECO:0000256" key="6">
    <source>
        <dbReference type="SAM" id="Phobius"/>
    </source>
</evidence>
<accession>A0A2Z4FRI5</accession>
<dbReference type="Pfam" id="PF04228">
    <property type="entry name" value="Zn_peptidase"/>
    <property type="match status" value="1"/>
</dbReference>
<keyword evidence="7" id="KW-0282">Flagellum</keyword>
<dbReference type="PANTHER" id="PTHR30168:SF0">
    <property type="entry name" value="INNER MEMBRANE PROTEIN"/>
    <property type="match status" value="1"/>
</dbReference>
<keyword evidence="4 6" id="KW-0472">Membrane</keyword>
<feature type="compositionally biased region" description="Basic and acidic residues" evidence="5">
    <location>
        <begin position="1"/>
        <end position="16"/>
    </location>
</feature>
<comment type="subcellular location">
    <subcellularLocation>
        <location evidence="1">Membrane</location>
        <topology evidence="1">Single-pass membrane protein</topology>
    </subcellularLocation>
</comment>
<evidence type="ECO:0000256" key="1">
    <source>
        <dbReference type="ARBA" id="ARBA00004167"/>
    </source>
</evidence>
<evidence type="ECO:0000256" key="3">
    <source>
        <dbReference type="ARBA" id="ARBA00022989"/>
    </source>
</evidence>
<dbReference type="EMBL" id="CP030032">
    <property type="protein sequence ID" value="AWV91276.1"/>
    <property type="molecule type" value="Genomic_DNA"/>
</dbReference>
<name>A0A2Z4FRI5_9DELT</name>
<keyword evidence="8" id="KW-1185">Reference proteome</keyword>
<keyword evidence="2 6" id="KW-0812">Transmembrane</keyword>
<dbReference type="RefSeq" id="WP_111337404.1">
    <property type="nucleotide sequence ID" value="NZ_CP030032.1"/>
</dbReference>
<dbReference type="OrthoDB" id="9774900at2"/>
<evidence type="ECO:0000313" key="7">
    <source>
        <dbReference type="EMBL" id="AWV91276.1"/>
    </source>
</evidence>
<dbReference type="KEGG" id="bsed:DN745_18870"/>
<dbReference type="PANTHER" id="PTHR30168">
    <property type="entry name" value="PUTATIVE MEMBRANE PROTEIN YPFJ"/>
    <property type="match status" value="1"/>
</dbReference>
<gene>
    <name evidence="7" type="ORF">DN745_18870</name>
</gene>
<reference evidence="7 8" key="1">
    <citation type="submission" date="2018-06" db="EMBL/GenBank/DDBJ databases">
        <title>Lujinxingia sediminis gen. nov. sp. nov., a new facultative anaerobic member of the class Deltaproteobacteria, and proposal of Lujinxingaceae fam. nov.</title>
        <authorList>
            <person name="Guo L.-Y."/>
            <person name="Li C.-M."/>
            <person name="Wang S."/>
            <person name="Du Z.-J."/>
        </authorList>
    </citation>
    <scope>NUCLEOTIDE SEQUENCE [LARGE SCALE GENOMIC DNA]</scope>
    <source>
        <strain evidence="7 8">FA350</strain>
    </source>
</reference>
<sequence length="300" mass="31614">MDIGGKRRSDNFEDRGASSGGGGGGGIGIRLLSTVARRFGVKGMLVGGVILGGVYLFAPSSIKQSLLGGSAGTTQTAASVCASSDKNAAACDFSRAVLASTEDTWTQQFSAGNLPDYGKNPGPYKMPTLVVFSGAVTTGGCGGATSDVGPFYCPADNKLYIDPSFYDVLEQRLKAPGDFAQAYVIAHEIGHHVQNMIGSMQLKMPGETKNQVSVRVELQADCLAGVWGHSAREDLSITDEDLSEATQAAHAIGDDALGHTDEAKFSHGSSEQRLRWFKKGFTSGDPRQCDTFAVKNYKNL</sequence>
<dbReference type="AlphaFoldDB" id="A0A2Z4FRI5"/>
<evidence type="ECO:0000256" key="5">
    <source>
        <dbReference type="SAM" id="MobiDB-lite"/>
    </source>
</evidence>
<evidence type="ECO:0000256" key="2">
    <source>
        <dbReference type="ARBA" id="ARBA00022692"/>
    </source>
</evidence>
<dbReference type="Proteomes" id="UP000249799">
    <property type="component" value="Chromosome"/>
</dbReference>
<evidence type="ECO:0000313" key="8">
    <source>
        <dbReference type="Proteomes" id="UP000249799"/>
    </source>
</evidence>
<dbReference type="GO" id="GO:0016020">
    <property type="term" value="C:membrane"/>
    <property type="evidence" value="ECO:0007669"/>
    <property type="project" value="UniProtKB-SubCell"/>
</dbReference>
<keyword evidence="7" id="KW-0966">Cell projection</keyword>
<feature type="region of interest" description="Disordered" evidence="5">
    <location>
        <begin position="1"/>
        <end position="22"/>
    </location>
</feature>
<keyword evidence="7" id="KW-0969">Cilium</keyword>
<keyword evidence="3 6" id="KW-1133">Transmembrane helix</keyword>
<evidence type="ECO:0000256" key="4">
    <source>
        <dbReference type="ARBA" id="ARBA00023136"/>
    </source>
</evidence>
<organism evidence="7 8">
    <name type="scientific">Bradymonas sediminis</name>
    <dbReference type="NCBI Taxonomy" id="1548548"/>
    <lineage>
        <taxon>Bacteria</taxon>
        <taxon>Deltaproteobacteria</taxon>
        <taxon>Bradymonadales</taxon>
        <taxon>Bradymonadaceae</taxon>
        <taxon>Bradymonas</taxon>
    </lineage>
</organism>
<proteinExistence type="predicted"/>